<dbReference type="FunFam" id="2.10.25.10:FF:000015">
    <property type="entry name" value="neurexin-1 isoform X1"/>
    <property type="match status" value="1"/>
</dbReference>
<keyword evidence="2 7" id="KW-0245">EGF-like domain</keyword>
<dbReference type="EMBL" id="JAIQCJ010000544">
    <property type="protein sequence ID" value="KAJ8795741.1"/>
    <property type="molecule type" value="Genomic_DNA"/>
</dbReference>
<gene>
    <name evidence="10" type="ORF">J1605_002503</name>
</gene>
<evidence type="ECO:0000313" key="11">
    <source>
        <dbReference type="Proteomes" id="UP001159641"/>
    </source>
</evidence>
<evidence type="ECO:0000256" key="7">
    <source>
        <dbReference type="PROSITE-ProRule" id="PRU00076"/>
    </source>
</evidence>
<comment type="caution">
    <text evidence="10">The sequence shown here is derived from an EMBL/GenBank/DDBJ whole genome shotgun (WGS) entry which is preliminary data.</text>
</comment>
<accession>A0AB34HXR0</accession>
<dbReference type="PROSITE" id="PS50026">
    <property type="entry name" value="EGF_3"/>
    <property type="match status" value="1"/>
</dbReference>
<dbReference type="InterPro" id="IPR000742">
    <property type="entry name" value="EGF"/>
</dbReference>
<evidence type="ECO:0000256" key="5">
    <source>
        <dbReference type="ARBA" id="ARBA00023136"/>
    </source>
</evidence>
<name>A0AB34HXR0_ESCRO</name>
<organism evidence="10 11">
    <name type="scientific">Eschrichtius robustus</name>
    <name type="common">California gray whale</name>
    <name type="synonym">Eschrichtius gibbosus</name>
    <dbReference type="NCBI Taxonomy" id="9764"/>
    <lineage>
        <taxon>Eukaryota</taxon>
        <taxon>Metazoa</taxon>
        <taxon>Chordata</taxon>
        <taxon>Craniata</taxon>
        <taxon>Vertebrata</taxon>
        <taxon>Euteleostomi</taxon>
        <taxon>Mammalia</taxon>
        <taxon>Eutheria</taxon>
        <taxon>Laurasiatheria</taxon>
        <taxon>Artiodactyla</taxon>
        <taxon>Whippomorpha</taxon>
        <taxon>Cetacea</taxon>
        <taxon>Mysticeti</taxon>
        <taxon>Eschrichtiidae</taxon>
        <taxon>Eschrichtius</taxon>
    </lineage>
</organism>
<evidence type="ECO:0000256" key="8">
    <source>
        <dbReference type="SAM" id="MobiDB-lite"/>
    </source>
</evidence>
<evidence type="ECO:0000256" key="2">
    <source>
        <dbReference type="ARBA" id="ARBA00022536"/>
    </source>
</evidence>
<dbReference type="Gene3D" id="2.10.25.10">
    <property type="entry name" value="Laminin"/>
    <property type="match status" value="1"/>
</dbReference>
<keyword evidence="4" id="KW-1133">Transmembrane helix</keyword>
<keyword evidence="3" id="KW-0812">Transmembrane</keyword>
<dbReference type="AlphaFoldDB" id="A0AB34HXR0"/>
<feature type="region of interest" description="Disordered" evidence="8">
    <location>
        <begin position="61"/>
        <end position="82"/>
    </location>
</feature>
<feature type="compositionally biased region" description="Polar residues" evidence="8">
    <location>
        <begin position="65"/>
        <end position="80"/>
    </location>
</feature>
<feature type="domain" description="EGF-like" evidence="9">
    <location>
        <begin position="14"/>
        <end position="51"/>
    </location>
</feature>
<comment type="caution">
    <text evidence="7">Lacks conserved residue(s) required for the propagation of feature annotation.</text>
</comment>
<evidence type="ECO:0000313" key="10">
    <source>
        <dbReference type="EMBL" id="KAJ8795741.1"/>
    </source>
</evidence>
<keyword evidence="6" id="KW-1015">Disulfide bond</keyword>
<evidence type="ECO:0000256" key="4">
    <source>
        <dbReference type="ARBA" id="ARBA00022989"/>
    </source>
</evidence>
<protein>
    <recommendedName>
        <fullName evidence="9">EGF-like domain-containing protein</fullName>
    </recommendedName>
</protein>
<keyword evidence="11" id="KW-1185">Reference proteome</keyword>
<proteinExistence type="predicted"/>
<evidence type="ECO:0000256" key="6">
    <source>
        <dbReference type="ARBA" id="ARBA00023157"/>
    </source>
</evidence>
<evidence type="ECO:0000256" key="1">
    <source>
        <dbReference type="ARBA" id="ARBA00004370"/>
    </source>
</evidence>
<reference evidence="10 11" key="1">
    <citation type="submission" date="2022-11" db="EMBL/GenBank/DDBJ databases">
        <title>Whole genome sequence of Eschrichtius robustus ER-17-0199.</title>
        <authorList>
            <person name="Bruniche-Olsen A."/>
            <person name="Black A.N."/>
            <person name="Fields C.J."/>
            <person name="Walden K."/>
            <person name="Dewoody J.A."/>
        </authorList>
    </citation>
    <scope>NUCLEOTIDE SEQUENCE [LARGE SCALE GENOMIC DNA]</scope>
    <source>
        <strain evidence="10">ER-17-0199</strain>
        <tissue evidence="10">Blubber</tissue>
    </source>
</reference>
<evidence type="ECO:0000259" key="9">
    <source>
        <dbReference type="PROSITE" id="PS50026"/>
    </source>
</evidence>
<sequence>MSRGCSFLLPLPGPSTTCTEESCANQGVCLQQWDGFTCDCTMTSYGGPVCNDQMCSGSLGFPAQSRPTPQRTGSGDSQEGSPLELASLEAGCGAVPWFSTQLQGVPWSHKNTP</sequence>
<dbReference type="GO" id="GO:0016020">
    <property type="term" value="C:membrane"/>
    <property type="evidence" value="ECO:0007669"/>
    <property type="project" value="UniProtKB-SubCell"/>
</dbReference>
<evidence type="ECO:0000256" key="3">
    <source>
        <dbReference type="ARBA" id="ARBA00022692"/>
    </source>
</evidence>
<dbReference type="SUPFAM" id="SSF57196">
    <property type="entry name" value="EGF/Laminin"/>
    <property type="match status" value="1"/>
</dbReference>
<keyword evidence="5" id="KW-0472">Membrane</keyword>
<dbReference type="Proteomes" id="UP001159641">
    <property type="component" value="Unassembled WGS sequence"/>
</dbReference>
<comment type="subcellular location">
    <subcellularLocation>
        <location evidence="1">Membrane</location>
    </subcellularLocation>
</comment>